<gene>
    <name evidence="2" type="ORF">BZG36_03315</name>
</gene>
<feature type="compositionally biased region" description="Pro residues" evidence="1">
    <location>
        <begin position="1"/>
        <end position="12"/>
    </location>
</feature>
<dbReference type="EMBL" id="MVBO01000099">
    <property type="protein sequence ID" value="OZJ03191.1"/>
    <property type="molecule type" value="Genomic_DNA"/>
</dbReference>
<organism evidence="2 3">
    <name type="scientific">Bifiguratus adelaidae</name>
    <dbReference type="NCBI Taxonomy" id="1938954"/>
    <lineage>
        <taxon>Eukaryota</taxon>
        <taxon>Fungi</taxon>
        <taxon>Fungi incertae sedis</taxon>
        <taxon>Mucoromycota</taxon>
        <taxon>Mucoromycotina</taxon>
        <taxon>Endogonomycetes</taxon>
        <taxon>Endogonales</taxon>
        <taxon>Endogonales incertae sedis</taxon>
        <taxon>Bifiguratus</taxon>
    </lineage>
</organism>
<accession>A0A261XXY6</accession>
<dbReference type="AlphaFoldDB" id="A0A261XXY6"/>
<feature type="compositionally biased region" description="Low complexity" evidence="1">
    <location>
        <begin position="131"/>
        <end position="150"/>
    </location>
</feature>
<protein>
    <submittedName>
        <fullName evidence="2">Uncharacterized protein</fullName>
    </submittedName>
</protein>
<name>A0A261XXY6_9FUNG</name>
<evidence type="ECO:0000313" key="2">
    <source>
        <dbReference type="EMBL" id="OZJ03191.1"/>
    </source>
</evidence>
<feature type="region of interest" description="Disordered" evidence="1">
    <location>
        <begin position="1"/>
        <end position="23"/>
    </location>
</feature>
<sequence>MASPPRQSPPHPQRSSVFQWPTPPVRVDTNVGRTPQYPPLTPSSLLVTPTTSQAKNDITLREVLEQYKDDKEMLIAVLKAKAEEDKRRAAEEAFKTEQVRTHIKSIEYEILKEQARLQYTPVHTLPKPSLSSYNVPTPSTSSPSNLQSAPPVRRYSRQMYSSSPTHIPPIVTNPDDRRA</sequence>
<evidence type="ECO:0000313" key="3">
    <source>
        <dbReference type="Proteomes" id="UP000242875"/>
    </source>
</evidence>
<dbReference type="OrthoDB" id="2272836at2759"/>
<reference evidence="2 3" key="1">
    <citation type="journal article" date="2017" name="Mycologia">
        <title>Bifiguratus adelaidae, gen. et sp. nov., a new member of Mucoromycotina in endophytic and soil-dwelling habitats.</title>
        <authorList>
            <person name="Torres-Cruz T.J."/>
            <person name="Billingsley Tobias T.L."/>
            <person name="Almatruk M."/>
            <person name="Hesse C."/>
            <person name="Kuske C.R."/>
            <person name="Desiro A."/>
            <person name="Benucci G.M."/>
            <person name="Bonito G."/>
            <person name="Stajich J.E."/>
            <person name="Dunlap C."/>
            <person name="Arnold A.E."/>
            <person name="Porras-Alfaro A."/>
        </authorList>
    </citation>
    <scope>NUCLEOTIDE SEQUENCE [LARGE SCALE GENOMIC DNA]</scope>
    <source>
        <strain evidence="2 3">AZ0501</strain>
    </source>
</reference>
<comment type="caution">
    <text evidence="2">The sequence shown here is derived from an EMBL/GenBank/DDBJ whole genome shotgun (WGS) entry which is preliminary data.</text>
</comment>
<feature type="region of interest" description="Disordered" evidence="1">
    <location>
        <begin position="123"/>
        <end position="179"/>
    </location>
</feature>
<proteinExistence type="predicted"/>
<evidence type="ECO:0000256" key="1">
    <source>
        <dbReference type="SAM" id="MobiDB-lite"/>
    </source>
</evidence>
<dbReference type="Proteomes" id="UP000242875">
    <property type="component" value="Unassembled WGS sequence"/>
</dbReference>
<keyword evidence="3" id="KW-1185">Reference proteome</keyword>